<accession>A0A484NW39</accession>
<dbReference type="Gene3D" id="2.40.10.200">
    <property type="entry name" value="STY4665 C-terminal domain-like"/>
    <property type="match status" value="1"/>
</dbReference>
<gene>
    <name evidence="4" type="ORF">ANDO2_1083</name>
</gene>
<proteinExistence type="predicted"/>
<evidence type="ECO:0000259" key="2">
    <source>
        <dbReference type="Pfam" id="PF07514"/>
    </source>
</evidence>
<dbReference type="Pfam" id="PF07514">
    <property type="entry name" value="TraI_2"/>
    <property type="match status" value="1"/>
</dbReference>
<dbReference type="Gene3D" id="1.10.10.10">
    <property type="entry name" value="Winged helix-like DNA-binding domain superfamily/Winged helix DNA-binding domain"/>
    <property type="match status" value="1"/>
</dbReference>
<feature type="region of interest" description="Disordered" evidence="1">
    <location>
        <begin position="539"/>
        <end position="586"/>
    </location>
</feature>
<name>A0A484NW39_9ZZZZ</name>
<keyword evidence="4" id="KW-0012">Acyltransferase</keyword>
<dbReference type="InterPro" id="IPR011119">
    <property type="entry name" value="Unchr_helicase_relaxase_TraI"/>
</dbReference>
<dbReference type="Pfam" id="PF07515">
    <property type="entry name" value="TraI_2_C"/>
    <property type="match status" value="1"/>
</dbReference>
<dbReference type="NCBIfam" id="TIGR03760">
    <property type="entry name" value="ICE_TraI_Pfluor"/>
    <property type="match status" value="1"/>
</dbReference>
<dbReference type="InterPro" id="IPR022391">
    <property type="entry name" value="ICE_relaxase_PFGI-1"/>
</dbReference>
<dbReference type="AlphaFoldDB" id="A0A484NW39"/>
<feature type="compositionally biased region" description="Polar residues" evidence="1">
    <location>
        <begin position="572"/>
        <end position="585"/>
    </location>
</feature>
<reference evidence="4" key="1">
    <citation type="submission" date="2019-03" db="EMBL/GenBank/DDBJ databases">
        <authorList>
            <person name="Danneels B."/>
        </authorList>
    </citation>
    <scope>NUCLEOTIDE SEQUENCE</scope>
</reference>
<dbReference type="NCBIfam" id="NF041494">
    <property type="entry name" value="MobH"/>
    <property type="match status" value="1"/>
</dbReference>
<evidence type="ECO:0000256" key="1">
    <source>
        <dbReference type="SAM" id="MobiDB-lite"/>
    </source>
</evidence>
<keyword evidence="4" id="KW-0808">Transferase</keyword>
<sequence length="718" mass="78955">MTNSNARWCSHIGLPVRRQGLHRPQADIKAACGFSVRDVPANDDKGVSSVPHSCSLELAHRAISKGFGKGRGRQGAREWGPREMGLPGKGKGPLVTAISGDGMFTFFQRKRPAPVAPVASATATKAKGLMRPKPAALLLATPRRQKLLEHIWQRTSLSRQQFAALYLGPLERYAELVQQFPASESHHHAYPGGLLDHGLEIVAYALKLRQSHLLPAGATPEDQAVQAEAWTAATAYASLLHDIGKIAIDLHVEMSDGSLWHPWHGPLQHPYRFRYRKDREYRLHNAATGLLYNRLLDREIFDWLSSYPELWAALLYVLAGQYEHAGVLGELITQADRASVAQELGGNPAKAMAAPKHALQRKLMEGLRYLLKEELKLNQPQASDGWLTQDSLWLVSKTVSDKLRAHLLSQGIEGIPANNTAVFNLLQDHGMLQTTPDDKAIWKAVVTSDAGWTHTFTLLRLAPALIWDGNERPPAFHGSVEVVQDVNATADASPASLNVTEQPLPSIGTASAPALSAPGTQATSGYGVDALLDLLGTSDIEPRPFATPPNEPPVLDQEQEQALEPSTPEHAASQSGTTTKDTLTPPSGEHFVAWLRQHIETRRLIINDAKALVHTVADTVYLISPGVFQRYAQEHPKTAILAKQEQIADWQWVQKRFEKLQLHRKQDSGLNIWTCEVTGPRKSRQLHGYLLIDSGNLFDDLPMNNPYLTVLPASTGTT</sequence>
<dbReference type="SUPFAM" id="SSF46785">
    <property type="entry name" value="Winged helix' DNA-binding domain"/>
    <property type="match status" value="1"/>
</dbReference>
<organism evidence="4">
    <name type="scientific">plant metagenome</name>
    <dbReference type="NCBI Taxonomy" id="1297885"/>
    <lineage>
        <taxon>unclassified sequences</taxon>
        <taxon>metagenomes</taxon>
        <taxon>organismal metagenomes</taxon>
    </lineage>
</organism>
<keyword evidence="4" id="KW-0670">Pyruvate</keyword>
<dbReference type="InterPro" id="IPR036388">
    <property type="entry name" value="WH-like_DNA-bd_sf"/>
</dbReference>
<dbReference type="GO" id="GO:0016746">
    <property type="term" value="F:acyltransferase activity"/>
    <property type="evidence" value="ECO:0007669"/>
    <property type="project" value="UniProtKB-KW"/>
</dbReference>
<feature type="domain" description="Putative conjugal transfer nickase/helicase TraI C-terminal" evidence="3">
    <location>
        <begin position="587"/>
        <end position="709"/>
    </location>
</feature>
<evidence type="ECO:0000259" key="3">
    <source>
        <dbReference type="Pfam" id="PF07515"/>
    </source>
</evidence>
<protein>
    <submittedName>
        <fullName evidence="4">Pyruvate/2-oxoglutarate dehydrogenase complex, dihydrolipoamide acyltransferase (E2) component, and related enzymes</fullName>
    </submittedName>
</protein>
<feature type="domain" description="Uncharacterised" evidence="2">
    <location>
        <begin position="128"/>
        <end position="441"/>
    </location>
</feature>
<dbReference type="InterPro" id="IPR036390">
    <property type="entry name" value="WH_DNA-bd_sf"/>
</dbReference>
<dbReference type="EMBL" id="CAADIB010000001">
    <property type="protein sequence ID" value="VFR17556.1"/>
    <property type="molecule type" value="Genomic_DNA"/>
</dbReference>
<dbReference type="Gene3D" id="1.10.3210.40">
    <property type="match status" value="1"/>
</dbReference>
<evidence type="ECO:0000313" key="4">
    <source>
        <dbReference type="EMBL" id="VFR17556.1"/>
    </source>
</evidence>
<dbReference type="InterPro" id="IPR011093">
    <property type="entry name" value="TraI_2_C"/>
</dbReference>
<feature type="region of interest" description="Disordered" evidence="1">
    <location>
        <begin position="66"/>
        <end position="90"/>
    </location>
</feature>